<evidence type="ECO:0000313" key="1">
    <source>
        <dbReference type="EMBL" id="GAA5080354.1"/>
    </source>
</evidence>
<protein>
    <recommendedName>
        <fullName evidence="3">Lipoprotein</fullName>
    </recommendedName>
</protein>
<gene>
    <name evidence="1" type="ORF">GCM10025759_29470</name>
</gene>
<evidence type="ECO:0000313" key="2">
    <source>
        <dbReference type="Proteomes" id="UP001501083"/>
    </source>
</evidence>
<accession>A0ABP9LKC8</accession>
<comment type="caution">
    <text evidence="1">The sequence shown here is derived from an EMBL/GenBank/DDBJ whole genome shotgun (WGS) entry which is preliminary data.</text>
</comment>
<sequence>MREISGAFAQAQRMTLADNESFLVPLEDEANPSPAYPTALLAQQLPSQAVCVRVAIDEAGTVMSSTPAVQPPECPALDAADTAFFDAVAHAVAQWHYEPGLRCVFPDAKTKEQTVGSCGGYREIPQAVSLTYRFVFEQKDGRGSVRMSQ</sequence>
<evidence type="ECO:0008006" key="3">
    <source>
        <dbReference type="Google" id="ProtNLM"/>
    </source>
</evidence>
<proteinExistence type="predicted"/>
<dbReference type="Proteomes" id="UP001501083">
    <property type="component" value="Unassembled WGS sequence"/>
</dbReference>
<keyword evidence="2" id="KW-1185">Reference proteome</keyword>
<reference evidence="2" key="1">
    <citation type="journal article" date="2019" name="Int. J. Syst. Evol. Microbiol.">
        <title>The Global Catalogue of Microorganisms (GCM) 10K type strain sequencing project: providing services to taxonomists for standard genome sequencing and annotation.</title>
        <authorList>
            <consortium name="The Broad Institute Genomics Platform"/>
            <consortium name="The Broad Institute Genome Sequencing Center for Infectious Disease"/>
            <person name="Wu L."/>
            <person name="Ma J."/>
        </authorList>
    </citation>
    <scope>NUCLEOTIDE SEQUENCE [LARGE SCALE GENOMIC DNA]</scope>
    <source>
        <strain evidence="2">JCM 19212</strain>
    </source>
</reference>
<name>A0ABP9LKC8_9GAMM</name>
<organism evidence="1 2">
    <name type="scientific">Lysobacter panacisoli</name>
    <dbReference type="NCBI Taxonomy" id="1255263"/>
    <lineage>
        <taxon>Bacteria</taxon>
        <taxon>Pseudomonadati</taxon>
        <taxon>Pseudomonadota</taxon>
        <taxon>Gammaproteobacteria</taxon>
        <taxon>Lysobacterales</taxon>
        <taxon>Lysobacteraceae</taxon>
        <taxon>Lysobacter</taxon>
    </lineage>
</organism>
<dbReference type="EMBL" id="BAABKY010000004">
    <property type="protein sequence ID" value="GAA5080354.1"/>
    <property type="molecule type" value="Genomic_DNA"/>
</dbReference>
<dbReference type="RefSeq" id="WP_345476073.1">
    <property type="nucleotide sequence ID" value="NZ_BAABKY010000004.1"/>
</dbReference>